<evidence type="ECO:0000313" key="2">
    <source>
        <dbReference type="EMBL" id="GIF77647.1"/>
    </source>
</evidence>
<sequence>MPPVTEQSDKPLDATEDRLVRTLGRVMILLPKLLDQDLRERANISLTEYTILMHLSEAPHQALRMSDLAARSDLSLSGMTRAVARLESDGFVLRVKCPDDGRGANAVLTPAGLRRLEDAYPTHLWSTRRRIIDHFAHADVPAIIEALDKISCGGETGTL</sequence>
<dbReference type="Pfam" id="PF01047">
    <property type="entry name" value="MarR"/>
    <property type="match status" value="1"/>
</dbReference>
<evidence type="ECO:0000259" key="1">
    <source>
        <dbReference type="PROSITE" id="PS50995"/>
    </source>
</evidence>
<dbReference type="InterPro" id="IPR036388">
    <property type="entry name" value="WH-like_DNA-bd_sf"/>
</dbReference>
<reference evidence="2 3" key="1">
    <citation type="submission" date="2021-01" db="EMBL/GenBank/DDBJ databases">
        <title>Whole genome shotgun sequence of Asanoa siamensis NBRC 107932.</title>
        <authorList>
            <person name="Komaki H."/>
            <person name="Tamura T."/>
        </authorList>
    </citation>
    <scope>NUCLEOTIDE SEQUENCE [LARGE SCALE GENOMIC DNA]</scope>
    <source>
        <strain evidence="2 3">NBRC 107932</strain>
    </source>
</reference>
<proteinExistence type="predicted"/>
<dbReference type="InterPro" id="IPR000835">
    <property type="entry name" value="HTH_MarR-typ"/>
</dbReference>
<dbReference type="SUPFAM" id="SSF46785">
    <property type="entry name" value="Winged helix' DNA-binding domain"/>
    <property type="match status" value="1"/>
</dbReference>
<accession>A0ABQ4D3E3</accession>
<dbReference type="Gene3D" id="1.10.10.10">
    <property type="entry name" value="Winged helix-like DNA-binding domain superfamily/Winged helix DNA-binding domain"/>
    <property type="match status" value="1"/>
</dbReference>
<dbReference type="PANTHER" id="PTHR33164">
    <property type="entry name" value="TRANSCRIPTIONAL REGULATOR, MARR FAMILY"/>
    <property type="match status" value="1"/>
</dbReference>
<dbReference type="InterPro" id="IPR036390">
    <property type="entry name" value="WH_DNA-bd_sf"/>
</dbReference>
<dbReference type="RefSeq" id="WP_203718504.1">
    <property type="nucleotide sequence ID" value="NZ_BONE01000098.1"/>
</dbReference>
<evidence type="ECO:0000313" key="3">
    <source>
        <dbReference type="Proteomes" id="UP000604117"/>
    </source>
</evidence>
<dbReference type="Proteomes" id="UP000604117">
    <property type="component" value="Unassembled WGS sequence"/>
</dbReference>
<gene>
    <name evidence="2" type="ORF">Asi02nite_71650</name>
</gene>
<comment type="caution">
    <text evidence="2">The sequence shown here is derived from an EMBL/GenBank/DDBJ whole genome shotgun (WGS) entry which is preliminary data.</text>
</comment>
<feature type="domain" description="HTH marR-type" evidence="1">
    <location>
        <begin position="16"/>
        <end position="152"/>
    </location>
</feature>
<organism evidence="2 3">
    <name type="scientific">Asanoa siamensis</name>
    <dbReference type="NCBI Taxonomy" id="926357"/>
    <lineage>
        <taxon>Bacteria</taxon>
        <taxon>Bacillati</taxon>
        <taxon>Actinomycetota</taxon>
        <taxon>Actinomycetes</taxon>
        <taxon>Micromonosporales</taxon>
        <taxon>Micromonosporaceae</taxon>
        <taxon>Asanoa</taxon>
    </lineage>
</organism>
<dbReference type="SMART" id="SM00347">
    <property type="entry name" value="HTH_MARR"/>
    <property type="match status" value="1"/>
</dbReference>
<dbReference type="PROSITE" id="PS50995">
    <property type="entry name" value="HTH_MARR_2"/>
    <property type="match status" value="1"/>
</dbReference>
<name>A0ABQ4D3E3_9ACTN</name>
<protein>
    <submittedName>
        <fullName evidence="2">MarR family transcriptional regulator</fullName>
    </submittedName>
</protein>
<dbReference type="InterPro" id="IPR039422">
    <property type="entry name" value="MarR/SlyA-like"/>
</dbReference>
<keyword evidence="3" id="KW-1185">Reference proteome</keyword>
<dbReference type="EMBL" id="BONE01000098">
    <property type="protein sequence ID" value="GIF77647.1"/>
    <property type="molecule type" value="Genomic_DNA"/>
</dbReference>
<dbReference type="PANTHER" id="PTHR33164:SF99">
    <property type="entry name" value="MARR FAMILY REGULATORY PROTEIN"/>
    <property type="match status" value="1"/>
</dbReference>